<comment type="caution">
    <text evidence="1">The sequence shown here is derived from an EMBL/GenBank/DDBJ whole genome shotgun (WGS) entry which is preliminary data.</text>
</comment>
<dbReference type="Proteomes" id="UP000322699">
    <property type="component" value="Unassembled WGS sequence"/>
</dbReference>
<sequence length="136" mass="14997">MYLAEMIAKQIGSHIASDDASGIKPMFKIHSSFSILSVTSCAIVYGSASGQNVEMGVCGIARSGGEGYHRVTEGHREKWRGEQVLRIAICIFLCVPPCLCGSIPLEDQLAIRLMPSLSRTTWKLISRPIFFFFSLR</sequence>
<proteinExistence type="predicted"/>
<dbReference type="EMBL" id="VRLW01000001">
    <property type="protein sequence ID" value="KAA1261486.1"/>
    <property type="molecule type" value="Genomic_DNA"/>
</dbReference>
<evidence type="ECO:0000313" key="1">
    <source>
        <dbReference type="EMBL" id="KAA1261486.1"/>
    </source>
</evidence>
<organism evidence="1 2">
    <name type="scientific">Rubripirellula obstinata</name>
    <dbReference type="NCBI Taxonomy" id="406547"/>
    <lineage>
        <taxon>Bacteria</taxon>
        <taxon>Pseudomonadati</taxon>
        <taxon>Planctomycetota</taxon>
        <taxon>Planctomycetia</taxon>
        <taxon>Pirellulales</taxon>
        <taxon>Pirellulaceae</taxon>
        <taxon>Rubripirellula</taxon>
    </lineage>
</organism>
<keyword evidence="2" id="KW-1185">Reference proteome</keyword>
<dbReference type="AlphaFoldDB" id="A0A5B1CLS8"/>
<protein>
    <submittedName>
        <fullName evidence="1">Uncharacterized protein</fullName>
    </submittedName>
</protein>
<accession>A0A5B1CLS8</accession>
<name>A0A5B1CLS8_9BACT</name>
<reference evidence="1 2" key="1">
    <citation type="submission" date="2019-08" db="EMBL/GenBank/DDBJ databases">
        <title>Deep-cultivation of Planctomycetes and their phenomic and genomic characterization uncovers novel biology.</title>
        <authorList>
            <person name="Wiegand S."/>
            <person name="Jogler M."/>
            <person name="Boedeker C."/>
            <person name="Pinto D."/>
            <person name="Vollmers J."/>
            <person name="Rivas-Marin E."/>
            <person name="Kohn T."/>
            <person name="Peeters S.H."/>
            <person name="Heuer A."/>
            <person name="Rast P."/>
            <person name="Oberbeckmann S."/>
            <person name="Bunk B."/>
            <person name="Jeske O."/>
            <person name="Meyerdierks A."/>
            <person name="Storesund J.E."/>
            <person name="Kallscheuer N."/>
            <person name="Luecker S."/>
            <person name="Lage O.M."/>
            <person name="Pohl T."/>
            <person name="Merkel B.J."/>
            <person name="Hornburger P."/>
            <person name="Mueller R.-W."/>
            <person name="Bruemmer F."/>
            <person name="Labrenz M."/>
            <person name="Spormann A.M."/>
            <person name="Op Den Camp H."/>
            <person name="Overmann J."/>
            <person name="Amann R."/>
            <person name="Jetten M.S.M."/>
            <person name="Mascher T."/>
            <person name="Medema M.H."/>
            <person name="Devos D.P."/>
            <person name="Kaster A.-K."/>
            <person name="Ovreas L."/>
            <person name="Rohde M."/>
            <person name="Galperin M.Y."/>
            <person name="Jogler C."/>
        </authorList>
    </citation>
    <scope>NUCLEOTIDE SEQUENCE [LARGE SCALE GENOMIC DNA]</scope>
    <source>
        <strain evidence="1 2">LF1</strain>
    </source>
</reference>
<gene>
    <name evidence="1" type="ORF">LF1_40360</name>
</gene>
<evidence type="ECO:0000313" key="2">
    <source>
        <dbReference type="Proteomes" id="UP000322699"/>
    </source>
</evidence>